<sequence>KLNLSLTEDKRIIKRSLENNKTENDYVFIVGLENDVVVSLATAHYEATTNSAFLIYLFAKDLPNHDELMTQTLHQIEHELNLLS</sequence>
<reference evidence="1 2" key="1">
    <citation type="journal article" date="2018" name="Vet. Microbiol.">
        <title>Clonal diversity and geographic distribution of methicillin-resistant Staphylococcus pseudintermedius from Australian animals: Discovery of novel sequence types.</title>
        <authorList>
            <person name="Worthing K.A."/>
            <person name="Abraham S."/>
            <person name="Coombs G.W."/>
            <person name="Pang S."/>
            <person name="Saputra S."/>
            <person name="Jordan D."/>
            <person name="Trott D.J."/>
            <person name="Norris J.M."/>
        </authorList>
    </citation>
    <scope>NUCLEOTIDE SEQUENCE [LARGE SCALE GENOMIC DNA]</scope>
    <source>
        <strain evidence="1 2">ST525 1</strain>
    </source>
</reference>
<comment type="caution">
    <text evidence="1">The sequence shown here is derived from an EMBL/GenBank/DDBJ whole genome shotgun (WGS) entry which is preliminary data.</text>
</comment>
<feature type="non-terminal residue" evidence="1">
    <location>
        <position position="1"/>
    </location>
</feature>
<evidence type="ECO:0000313" key="1">
    <source>
        <dbReference type="EMBL" id="PWZ65659.1"/>
    </source>
</evidence>
<evidence type="ECO:0000313" key="2">
    <source>
        <dbReference type="Proteomes" id="UP000246800"/>
    </source>
</evidence>
<dbReference type="Proteomes" id="UP000246800">
    <property type="component" value="Unassembled WGS sequence"/>
</dbReference>
<name>A0A317YKN7_STAPS</name>
<proteinExistence type="predicted"/>
<feature type="non-terminal residue" evidence="1">
    <location>
        <position position="84"/>
    </location>
</feature>
<protein>
    <submittedName>
        <fullName evidence="1">Uncharacterized protein</fullName>
    </submittedName>
</protein>
<dbReference type="AlphaFoldDB" id="A0A317YKN7"/>
<accession>A0A317YKN7</accession>
<dbReference type="EMBL" id="QEIT01000875">
    <property type="protein sequence ID" value="PWZ65659.1"/>
    <property type="molecule type" value="Genomic_DNA"/>
</dbReference>
<gene>
    <name evidence="1" type="ORF">DD902_16620</name>
</gene>
<organism evidence="1 2">
    <name type="scientific">Staphylococcus pseudintermedius</name>
    <dbReference type="NCBI Taxonomy" id="283734"/>
    <lineage>
        <taxon>Bacteria</taxon>
        <taxon>Bacillati</taxon>
        <taxon>Bacillota</taxon>
        <taxon>Bacilli</taxon>
        <taxon>Bacillales</taxon>
        <taxon>Staphylococcaceae</taxon>
        <taxon>Staphylococcus</taxon>
        <taxon>Staphylococcus intermedius group</taxon>
    </lineage>
</organism>